<dbReference type="AlphaFoldDB" id="A0A4Y4DLQ6"/>
<reference evidence="1 2" key="1">
    <citation type="submission" date="2019-06" db="EMBL/GenBank/DDBJ databases">
        <title>Whole genome shotgun sequence of Glutamicibacter uratoxydans NBRC 15515.</title>
        <authorList>
            <person name="Hosoyama A."/>
            <person name="Uohara A."/>
            <person name="Ohji S."/>
            <person name="Ichikawa N."/>
        </authorList>
    </citation>
    <scope>NUCLEOTIDE SEQUENCE [LARGE SCALE GENOMIC DNA]</scope>
    <source>
        <strain evidence="1 2">NBRC 15515</strain>
    </source>
</reference>
<evidence type="ECO:0008006" key="3">
    <source>
        <dbReference type="Google" id="ProtNLM"/>
    </source>
</evidence>
<sequence>MTPTDSYAAPITEPLFEGDTGSFPLALRQLVVRLLRGPYLDGSTDAAAWQLLLDSQPTVTRYFSEIFLALSLDMDRKIAMLTPVQIDQPHTAPIAPRRALKRDETLLALRLRLLLEQHSGTGTDAVISRAGMHDVLAEHRAAGDRDDKRFAESCDAAIARLNSLRLLTNTELADEFRISPALAMALPISSIQDIPRYIAAIDANQSVLSLSEAQAEELEKAENGESTEELVQE</sequence>
<keyword evidence="2" id="KW-1185">Reference proteome</keyword>
<dbReference type="Proteomes" id="UP000316612">
    <property type="component" value="Unassembled WGS sequence"/>
</dbReference>
<gene>
    <name evidence="1" type="ORF">AUR04nite_10650</name>
</gene>
<evidence type="ECO:0000313" key="1">
    <source>
        <dbReference type="EMBL" id="GED05533.1"/>
    </source>
</evidence>
<protein>
    <recommendedName>
        <fullName evidence="3">DUF4194 domain-containing protein</fullName>
    </recommendedName>
</protein>
<accession>A0A4Y4DLQ6</accession>
<dbReference type="EMBL" id="BJNY01000005">
    <property type="protein sequence ID" value="GED05533.1"/>
    <property type="molecule type" value="Genomic_DNA"/>
</dbReference>
<dbReference type="InterPro" id="IPR025449">
    <property type="entry name" value="JetB"/>
</dbReference>
<dbReference type="Pfam" id="PF13835">
    <property type="entry name" value="DUF4194"/>
    <property type="match status" value="1"/>
</dbReference>
<organism evidence="1 2">
    <name type="scientific">Glutamicibacter uratoxydans</name>
    <name type="common">Arthrobacter uratoxydans</name>
    <dbReference type="NCBI Taxonomy" id="43667"/>
    <lineage>
        <taxon>Bacteria</taxon>
        <taxon>Bacillati</taxon>
        <taxon>Actinomycetota</taxon>
        <taxon>Actinomycetes</taxon>
        <taxon>Micrococcales</taxon>
        <taxon>Micrococcaceae</taxon>
        <taxon>Glutamicibacter</taxon>
    </lineage>
</organism>
<name>A0A4Y4DLQ6_GLUUR</name>
<dbReference type="RefSeq" id="WP_141362706.1">
    <property type="nucleotide sequence ID" value="NZ_BAAAJL010000008.1"/>
</dbReference>
<dbReference type="OrthoDB" id="3725402at2"/>
<proteinExistence type="predicted"/>
<evidence type="ECO:0000313" key="2">
    <source>
        <dbReference type="Proteomes" id="UP000316612"/>
    </source>
</evidence>
<comment type="caution">
    <text evidence="1">The sequence shown here is derived from an EMBL/GenBank/DDBJ whole genome shotgun (WGS) entry which is preliminary data.</text>
</comment>